<proteinExistence type="inferred from homology"/>
<evidence type="ECO:0000256" key="5">
    <source>
        <dbReference type="SAM" id="MobiDB-lite"/>
    </source>
</evidence>
<dbReference type="Pfam" id="PF00237">
    <property type="entry name" value="Ribosomal_L22"/>
    <property type="match status" value="1"/>
</dbReference>
<name>A0AAE9WE64_9SCHI</name>
<dbReference type="GO" id="GO:0005762">
    <property type="term" value="C:mitochondrial large ribosomal subunit"/>
    <property type="evidence" value="ECO:0007669"/>
    <property type="project" value="TreeGrafter"/>
</dbReference>
<dbReference type="GO" id="GO:0003735">
    <property type="term" value="F:structural constituent of ribosome"/>
    <property type="evidence" value="ECO:0007669"/>
    <property type="project" value="InterPro"/>
</dbReference>
<sequence>MSIWTCSIHLPKFSNRFVGNLGLYGNSSLHFSKICTLRPIRCFSQTPSSWNQAPGSLETGERTGSSIFSTLQEQSQTPSTETPEQKSRPWKRISTKRLLTMDPSHTHQSKIFRSSLKKAGNLCRQISRKPFYHALLQMKFSEKRVSKSIASALVNAREDAVAKAGLDEKTLYIDQAWVGKATYIKKLVTRGRGGHAVHRRPRVRITVLLKDERALLRDLKRRNDRINSRRVWSPLPNRPVYHKLNAFTC</sequence>
<evidence type="ECO:0000313" key="6">
    <source>
        <dbReference type="EMBL" id="WBW74639.1"/>
    </source>
</evidence>
<organism evidence="6 7">
    <name type="scientific">Schizosaccharomyces osmophilus</name>
    <dbReference type="NCBI Taxonomy" id="2545709"/>
    <lineage>
        <taxon>Eukaryota</taxon>
        <taxon>Fungi</taxon>
        <taxon>Dikarya</taxon>
        <taxon>Ascomycota</taxon>
        <taxon>Taphrinomycotina</taxon>
        <taxon>Schizosaccharomycetes</taxon>
        <taxon>Schizosaccharomycetales</taxon>
        <taxon>Schizosaccharomycetaceae</taxon>
        <taxon>Schizosaccharomyces</taxon>
    </lineage>
</organism>
<evidence type="ECO:0000256" key="3">
    <source>
        <dbReference type="ARBA" id="ARBA00023274"/>
    </source>
</evidence>
<dbReference type="RefSeq" id="XP_056038882.1">
    <property type="nucleotide sequence ID" value="XM_056183692.1"/>
</dbReference>
<feature type="compositionally biased region" description="Polar residues" evidence="5">
    <location>
        <begin position="69"/>
        <end position="82"/>
    </location>
</feature>
<dbReference type="Proteomes" id="UP001212411">
    <property type="component" value="Chromosome 3"/>
</dbReference>
<feature type="region of interest" description="Disordered" evidence="5">
    <location>
        <begin position="69"/>
        <end position="91"/>
    </location>
</feature>
<dbReference type="InterPro" id="IPR001063">
    <property type="entry name" value="Ribosomal_uL22"/>
</dbReference>
<reference evidence="6 7" key="1">
    <citation type="journal article" date="2023" name="G3 (Bethesda)">
        <title>A high-quality reference genome for the fission yeast Schizosaccharomyces osmophilus.</title>
        <authorList>
            <person name="Jia G.S."/>
            <person name="Zhang W.C."/>
            <person name="Liang Y."/>
            <person name="Liu X.H."/>
            <person name="Rhind N."/>
            <person name="Pidoux A."/>
            <person name="Brysch-Herzberg M."/>
            <person name="Du L.L."/>
        </authorList>
    </citation>
    <scope>NUCLEOTIDE SEQUENCE [LARGE SCALE GENOMIC DNA]</scope>
    <source>
        <strain evidence="6 7">CBS 15793</strain>
    </source>
</reference>
<evidence type="ECO:0000256" key="2">
    <source>
        <dbReference type="ARBA" id="ARBA00022980"/>
    </source>
</evidence>
<dbReference type="InterPro" id="IPR036394">
    <property type="entry name" value="Ribosomal_uL22_sf"/>
</dbReference>
<accession>A0AAE9WE64</accession>
<protein>
    <submittedName>
        <fullName evidence="6">Mitochondrial ribosomal protein subunit L22</fullName>
    </submittedName>
</protein>
<comment type="similarity">
    <text evidence="1 4">Belongs to the universal ribosomal protein uL22 family.</text>
</comment>
<dbReference type="EMBL" id="CP115613">
    <property type="protein sequence ID" value="WBW74639.1"/>
    <property type="molecule type" value="Genomic_DNA"/>
</dbReference>
<dbReference type="GeneID" id="80878381"/>
<dbReference type="PANTHER" id="PTHR13501">
    <property type="entry name" value="CHLOROPLAST 50S RIBOSOMAL PROTEIN L22-RELATED"/>
    <property type="match status" value="1"/>
</dbReference>
<gene>
    <name evidence="6" type="primary">mrpl22</name>
    <name evidence="6" type="ORF">SOMG_04916</name>
</gene>
<keyword evidence="7" id="KW-1185">Reference proteome</keyword>
<dbReference type="GO" id="GO:0006412">
    <property type="term" value="P:translation"/>
    <property type="evidence" value="ECO:0007669"/>
    <property type="project" value="InterPro"/>
</dbReference>
<dbReference type="PANTHER" id="PTHR13501:SF8">
    <property type="entry name" value="LARGE RIBOSOMAL SUBUNIT PROTEIN UL22M"/>
    <property type="match status" value="1"/>
</dbReference>
<keyword evidence="2 4" id="KW-0689">Ribosomal protein</keyword>
<dbReference type="SUPFAM" id="SSF54843">
    <property type="entry name" value="Ribosomal protein L22"/>
    <property type="match status" value="1"/>
</dbReference>
<evidence type="ECO:0000256" key="4">
    <source>
        <dbReference type="RuleBase" id="RU004005"/>
    </source>
</evidence>
<dbReference type="KEGG" id="som:SOMG_04916"/>
<keyword evidence="3 4" id="KW-0687">Ribonucleoprotein</keyword>
<dbReference type="AlphaFoldDB" id="A0AAE9WE64"/>
<evidence type="ECO:0000256" key="1">
    <source>
        <dbReference type="ARBA" id="ARBA00009451"/>
    </source>
</evidence>
<evidence type="ECO:0000313" key="7">
    <source>
        <dbReference type="Proteomes" id="UP001212411"/>
    </source>
</evidence>
<dbReference type="InterPro" id="IPR047867">
    <property type="entry name" value="Ribosomal_uL22_bac/org-type"/>
</dbReference>
<dbReference type="Gene3D" id="3.90.470.10">
    <property type="entry name" value="Ribosomal protein L22/L17"/>
    <property type="match status" value="1"/>
</dbReference>